<protein>
    <submittedName>
        <fullName evidence="1">Uncharacterized protein</fullName>
    </submittedName>
</protein>
<evidence type="ECO:0000313" key="1">
    <source>
        <dbReference type="EMBL" id="JAH69811.1"/>
    </source>
</evidence>
<sequence>MKGLVIVASLNSERCFCHRITATG</sequence>
<organism evidence="1">
    <name type="scientific">Anguilla anguilla</name>
    <name type="common">European freshwater eel</name>
    <name type="synonym">Muraena anguilla</name>
    <dbReference type="NCBI Taxonomy" id="7936"/>
    <lineage>
        <taxon>Eukaryota</taxon>
        <taxon>Metazoa</taxon>
        <taxon>Chordata</taxon>
        <taxon>Craniata</taxon>
        <taxon>Vertebrata</taxon>
        <taxon>Euteleostomi</taxon>
        <taxon>Actinopterygii</taxon>
        <taxon>Neopterygii</taxon>
        <taxon>Teleostei</taxon>
        <taxon>Anguilliformes</taxon>
        <taxon>Anguillidae</taxon>
        <taxon>Anguilla</taxon>
    </lineage>
</organism>
<proteinExistence type="predicted"/>
<dbReference type="AlphaFoldDB" id="A0A0E9UVP2"/>
<accession>A0A0E9UVP2</accession>
<dbReference type="EMBL" id="GBXM01038766">
    <property type="protein sequence ID" value="JAH69811.1"/>
    <property type="molecule type" value="Transcribed_RNA"/>
</dbReference>
<reference evidence="1" key="2">
    <citation type="journal article" date="2015" name="Fish Shellfish Immunol.">
        <title>Early steps in the European eel (Anguilla anguilla)-Vibrio vulnificus interaction in the gills: Role of the RtxA13 toxin.</title>
        <authorList>
            <person name="Callol A."/>
            <person name="Pajuelo D."/>
            <person name="Ebbesson L."/>
            <person name="Teles M."/>
            <person name="MacKenzie S."/>
            <person name="Amaro C."/>
        </authorList>
    </citation>
    <scope>NUCLEOTIDE SEQUENCE</scope>
</reference>
<reference evidence="1" key="1">
    <citation type="submission" date="2014-11" db="EMBL/GenBank/DDBJ databases">
        <authorList>
            <person name="Amaro Gonzalez C."/>
        </authorList>
    </citation>
    <scope>NUCLEOTIDE SEQUENCE</scope>
</reference>
<name>A0A0E9UVP2_ANGAN</name>